<gene>
    <name evidence="2" type="ORF">EZ216_02730</name>
</gene>
<dbReference type="InterPro" id="IPR051532">
    <property type="entry name" value="Ester_Hydrolysis_Enzymes"/>
</dbReference>
<accession>A0A4Z0C8T8</accession>
<dbReference type="Gene3D" id="3.40.50.1110">
    <property type="entry name" value="SGNH hydrolase"/>
    <property type="match status" value="1"/>
</dbReference>
<dbReference type="InterPro" id="IPR036514">
    <property type="entry name" value="SGNH_hydro_sf"/>
</dbReference>
<protein>
    <submittedName>
        <fullName evidence="2">Arylesterase</fullName>
    </submittedName>
</protein>
<dbReference type="Pfam" id="PF13472">
    <property type="entry name" value="Lipase_GDSL_2"/>
    <property type="match status" value="1"/>
</dbReference>
<evidence type="ECO:0000259" key="1">
    <source>
        <dbReference type="Pfam" id="PF13472"/>
    </source>
</evidence>
<dbReference type="InterPro" id="IPR013830">
    <property type="entry name" value="SGNH_hydro"/>
</dbReference>
<dbReference type="AlphaFoldDB" id="A0A4Z0C8T8"/>
<evidence type="ECO:0000313" key="2">
    <source>
        <dbReference type="EMBL" id="TFZ08097.1"/>
    </source>
</evidence>
<reference evidence="2 3" key="1">
    <citation type="submission" date="2019-03" db="EMBL/GenBank/DDBJ databases">
        <title>Ramlibacter sp. 18x22-1, whole genome shotgun sequence.</title>
        <authorList>
            <person name="Zhang X."/>
            <person name="Feng G."/>
            <person name="Zhu H."/>
        </authorList>
    </citation>
    <scope>NUCLEOTIDE SEQUENCE [LARGE SCALE GENOMIC DNA]</scope>
    <source>
        <strain evidence="2 3">18x22-1</strain>
    </source>
</reference>
<dbReference type="SUPFAM" id="SSF52266">
    <property type="entry name" value="SGNH hydrolase"/>
    <property type="match status" value="1"/>
</dbReference>
<dbReference type="PANTHER" id="PTHR30383">
    <property type="entry name" value="THIOESTERASE 1/PROTEASE 1/LYSOPHOSPHOLIPASE L1"/>
    <property type="match status" value="1"/>
</dbReference>
<dbReference type="PANTHER" id="PTHR30383:SF24">
    <property type="entry name" value="THIOESTERASE 1_PROTEASE 1_LYSOPHOSPHOLIPASE L1"/>
    <property type="match status" value="1"/>
</dbReference>
<dbReference type="CDD" id="cd01822">
    <property type="entry name" value="Lysophospholipase_L1_like"/>
    <property type="match status" value="1"/>
</dbReference>
<organism evidence="2 3">
    <name type="scientific">Ramlibacter humi</name>
    <dbReference type="NCBI Taxonomy" id="2530451"/>
    <lineage>
        <taxon>Bacteria</taxon>
        <taxon>Pseudomonadati</taxon>
        <taxon>Pseudomonadota</taxon>
        <taxon>Betaproteobacteria</taxon>
        <taxon>Burkholderiales</taxon>
        <taxon>Comamonadaceae</taxon>
        <taxon>Ramlibacter</taxon>
    </lineage>
</organism>
<sequence>MMGSGIEEGLFLRRRHFIAAGLAGAFAGMASAASPATVLVVGDSLSAEYGLQRGTGWVPLLEKKLVAEKVPARVVNASISGDTTSGGRSRLASLLTQHQPSVVVLELGGNDALRGLPLDMTRANLAAMTEAAKRAGARVLLLGMQLPPNYGADYGRKFAGLYEQVAREQQAALVPFFLKGVADIADPTKLFQADRIHPNEQAQATMLANVWPELRKLLK</sequence>
<evidence type="ECO:0000313" key="3">
    <source>
        <dbReference type="Proteomes" id="UP000297839"/>
    </source>
</evidence>
<dbReference type="Proteomes" id="UP000297839">
    <property type="component" value="Unassembled WGS sequence"/>
</dbReference>
<dbReference type="GO" id="GO:0004622">
    <property type="term" value="F:phosphatidylcholine lysophospholipase activity"/>
    <property type="evidence" value="ECO:0007669"/>
    <property type="project" value="TreeGrafter"/>
</dbReference>
<feature type="domain" description="SGNH hydrolase-type esterase" evidence="1">
    <location>
        <begin position="40"/>
        <end position="203"/>
    </location>
</feature>
<dbReference type="EMBL" id="SMLK01000001">
    <property type="protein sequence ID" value="TFZ08097.1"/>
    <property type="molecule type" value="Genomic_DNA"/>
</dbReference>
<keyword evidence="3" id="KW-1185">Reference proteome</keyword>
<dbReference type="OrthoDB" id="9786188at2"/>
<name>A0A4Z0C8T8_9BURK</name>
<proteinExistence type="predicted"/>
<comment type="caution">
    <text evidence="2">The sequence shown here is derived from an EMBL/GenBank/DDBJ whole genome shotgun (WGS) entry which is preliminary data.</text>
</comment>